<dbReference type="Proteomes" id="UP000279227">
    <property type="component" value="Chromosome"/>
</dbReference>
<gene>
    <name evidence="1" type="ORF">NCTC11432_02147</name>
</gene>
<sequence length="1625" mass="189919">MNENIPQLSTIKIRCNHEIATAVIFYPSPDVDDVYVLTAKHCLEGKKFDKEYVNTDIKLEEIFNQETSEFHSYNLTETDIVIVSDDDEDMALLILSKKNILPLTGKQFFCQVIDTDEMVEDYQIRGYANFNDQEADRSFPMKFIEDIKSNRYKFTLKSENSLDTYYQQALENVEGLSGSGAYSILYGKTYFTGIIHTYEDGGFFLATKVLAYNKLIPYPKFSLINSIKPETDKDVLLSYEEMEKNEQTTNSRTREKIGDFNVPRDNIDLLQLLKEKNLVVVHGNPGVGKSALTKSAVSDLKMSGDRSVLTFTAENLYCETISEALIKAGCKVSIEQILASPLSNKYFLIWIESFEKLIESGSSGAFNELLQILEKNKNITIVLTIRDYLLQKFKIDYYYELPENIAYFQVGEFNDAEVELIVEKIPDLLPLMENSKIKHLLRTPYYLDKAVRIIPELLSEEHLDELQFKRLMWKYIVEDNQSRRGTVFYEICLKRSREMSLFTTYESDNSVTADLVKDNILQLDDMSDTSAYSPSHDILEDWALIRFIRNQKSEIANSKDFLLSIENTPAMRRAFRLWMEEFYEYEPEASVYFMHELLSDDTLSPSWKDELLIVSLRSNHSKVLLDSLKVQLLEDEAKLLDRIIYLLQTSCKKIDPQKRNFNDLLPIGSGWDYIIDFIKANINEIKLQNFELKHLTLIESWSKQLPEFNQGILPSGAKSAAFLLEDFIFRLQGRSIQRRLGRRSSEYLKKYIKILFKLTAADQELIASIIQACLIPETGNERWTDPAFLREIRAYITGGVISDQICRFFPEEVIQMATEDWAQKEEKYAPGSINSMLIREPKVNDFGLNKDLEYDYGLPSGYQTFFYWMFLYHGEKALDFLIPFLNDAFEKNYEILLSLKKRGVERIEVVFEDGSCGVYYGNPEYWSMYRGFSIYDKVLISVLMALEKTLLEIGDKKDFSTARIFLDRLIRESNNIAILGVVCSILQAFPNLVDETSVSLLGVPLFFKWDSTRSTSDMMRSNVYNDEEFERKERIAANQRIHRNKYYVGLVGFVADYMFYQREYNELLFKQVDRMWENVKEDDWLFKKFLFDMDARKYEFKHFNQKGYENYVQVVPGYDDTIRNVVESGNDYTVPTANTTWARKVFEYEEVDDHNYETWKIGYEFILQLDGRREIMVSPGTMASIALRDFSNQLQPDEIAWCCETIINLEAKKLAKTDPYAINFDLLDNIPSLKGLCYIFKVDIEQDLKLKVKELIFRLLLKGLDARERIALQHAILQELVLFEPDFVLNCWYGLAEAIVILKAQNKESERKRMLYHQGKLSARDFNKSEEDNWSEVLINSVIKGSINIPDEIIVSLDLHTQWYLDDMLRIIPWNTALPAHHKFIQDVLTLHTVFLNDPKSSMLDFYESRHAFTFYYPRYLLNQPTELSLPLLKKILDSSIETPEKSIPDDYLKFIYKLVEEFIRAAIGRIQLENFWIFWEFLKDWMINNSNARFLPIFLFDIDWVESSEKWSVLDGKSLYFKDFIITLGFNRINSSIKFLSGIAFYNFMPNSISWIVPMLQSQNAELVENDILEKFVEKAFYKYGGKIKRDKNTLADFLFILDFLVKRSSPKAYMLREELLQFK</sequence>
<dbReference type="InterPro" id="IPR027417">
    <property type="entry name" value="P-loop_NTPase"/>
</dbReference>
<reference evidence="1 2" key="1">
    <citation type="submission" date="2018-12" db="EMBL/GenBank/DDBJ databases">
        <authorList>
            <consortium name="Pathogen Informatics"/>
        </authorList>
    </citation>
    <scope>NUCLEOTIDE SEQUENCE [LARGE SCALE GENOMIC DNA]</scope>
    <source>
        <strain evidence="1 2">NCTC11432</strain>
    </source>
</reference>
<proteinExistence type="predicted"/>
<dbReference type="GeneID" id="93020745"/>
<dbReference type="OrthoDB" id="779537at2"/>
<protein>
    <submittedName>
        <fullName evidence="1">Uncharacterized protein</fullName>
    </submittedName>
</protein>
<evidence type="ECO:0000313" key="1">
    <source>
        <dbReference type="EMBL" id="VEE07434.1"/>
    </source>
</evidence>
<dbReference type="KEGG" id="cgle:NCTC11432_02147"/>
<accession>A0A448B237</accession>
<dbReference type="RefSeq" id="WP_002977363.1">
    <property type="nucleotide sequence ID" value="NZ_CP068486.1"/>
</dbReference>
<name>A0A448B237_CHRGE</name>
<dbReference type="Gene3D" id="3.40.50.300">
    <property type="entry name" value="P-loop containing nucleotide triphosphate hydrolases"/>
    <property type="match status" value="1"/>
</dbReference>
<dbReference type="SUPFAM" id="SSF52540">
    <property type="entry name" value="P-loop containing nucleoside triphosphate hydrolases"/>
    <property type="match status" value="1"/>
</dbReference>
<organism evidence="1 2">
    <name type="scientific">Chryseobacterium gleum</name>
    <name type="common">Flavobacterium gleum</name>
    <dbReference type="NCBI Taxonomy" id="250"/>
    <lineage>
        <taxon>Bacteria</taxon>
        <taxon>Pseudomonadati</taxon>
        <taxon>Bacteroidota</taxon>
        <taxon>Flavobacteriia</taxon>
        <taxon>Flavobacteriales</taxon>
        <taxon>Weeksellaceae</taxon>
        <taxon>Chryseobacterium group</taxon>
        <taxon>Chryseobacterium</taxon>
    </lineage>
</organism>
<evidence type="ECO:0000313" key="2">
    <source>
        <dbReference type="Proteomes" id="UP000279227"/>
    </source>
</evidence>
<dbReference type="EMBL" id="LR134289">
    <property type="protein sequence ID" value="VEE07434.1"/>
    <property type="molecule type" value="Genomic_DNA"/>
</dbReference>
<dbReference type="STRING" id="525257.HMPREF0204_12305"/>